<dbReference type="EMBL" id="CP001751">
    <property type="protein sequence ID" value="ADE40552.1"/>
    <property type="molecule type" value="Genomic_DNA"/>
</dbReference>
<evidence type="ECO:0008006" key="3">
    <source>
        <dbReference type="Google" id="ProtNLM"/>
    </source>
</evidence>
<sequence length="144" mass="16219">MIAANRPQGSMALKYHPPTGSIVTVDFDHGFKPPEMVKRRLAVVISTPIKERAGLCTIIPLSTSHPRKIMPYHYLLNIPFTLPKRWGNQPRWVKGDMIYSLGFHRIDLLSLGKDVNGKRRYQKSKINAADLSAIKACVRASLNL</sequence>
<evidence type="ECO:0000313" key="2">
    <source>
        <dbReference type="Proteomes" id="UP000007460"/>
    </source>
</evidence>
<name>D5BPQ0_PUNMI</name>
<dbReference type="KEGG" id="apb:SAR116_2309"/>
<dbReference type="Gene3D" id="2.30.30.110">
    <property type="match status" value="1"/>
</dbReference>
<keyword evidence="2" id="KW-1185">Reference proteome</keyword>
<proteinExistence type="predicted"/>
<dbReference type="AlphaFoldDB" id="D5BPQ0"/>
<dbReference type="HOGENOM" id="CLU_124497_1_0_5"/>
<dbReference type="eggNOG" id="COG3692">
    <property type="taxonomic scope" value="Bacteria"/>
</dbReference>
<dbReference type="SUPFAM" id="SSF50118">
    <property type="entry name" value="Cell growth inhibitor/plasmid maintenance toxic component"/>
    <property type="match status" value="1"/>
</dbReference>
<dbReference type="InterPro" id="IPR003477">
    <property type="entry name" value="PemK-like"/>
</dbReference>
<dbReference type="Pfam" id="PF02452">
    <property type="entry name" value="PemK_toxin"/>
    <property type="match status" value="1"/>
</dbReference>
<gene>
    <name evidence="1" type="ordered locus">SAR116_2309</name>
</gene>
<organism evidence="1 2">
    <name type="scientific">Puniceispirillum marinum (strain IMCC1322)</name>
    <dbReference type="NCBI Taxonomy" id="488538"/>
    <lineage>
        <taxon>Bacteria</taxon>
        <taxon>Pseudomonadati</taxon>
        <taxon>Pseudomonadota</taxon>
        <taxon>Alphaproteobacteria</taxon>
        <taxon>Candidatus Puniceispirillales</taxon>
        <taxon>Candidatus Puniceispirillaceae</taxon>
        <taxon>Candidatus Puniceispirillum</taxon>
    </lineage>
</organism>
<evidence type="ECO:0000313" key="1">
    <source>
        <dbReference type="EMBL" id="ADE40552.1"/>
    </source>
</evidence>
<reference evidence="1 2" key="1">
    <citation type="journal article" date="2010" name="J. Bacteriol.">
        <title>Complete genome sequence of "Candidatus Puniceispirillum marinum" IMCC1322, a representative of the SAR116 clade in the Alphaproteobacteria.</title>
        <authorList>
            <person name="Oh H.M."/>
            <person name="Kwon K.K."/>
            <person name="Kang I."/>
            <person name="Kang S.G."/>
            <person name="Lee J.H."/>
            <person name="Kim S.J."/>
            <person name="Cho J.C."/>
        </authorList>
    </citation>
    <scope>NUCLEOTIDE SEQUENCE [LARGE SCALE GENOMIC DNA]</scope>
    <source>
        <strain evidence="1 2">IMCC1322</strain>
    </source>
</reference>
<dbReference type="GO" id="GO:0003677">
    <property type="term" value="F:DNA binding"/>
    <property type="evidence" value="ECO:0007669"/>
    <property type="project" value="InterPro"/>
</dbReference>
<dbReference type="InterPro" id="IPR011067">
    <property type="entry name" value="Plasmid_toxin/cell-grow_inhib"/>
</dbReference>
<protein>
    <recommendedName>
        <fullName evidence="3">Type II toxin-antitoxin system PemK/MazF family toxin</fullName>
    </recommendedName>
</protein>
<accession>D5BPQ0</accession>
<dbReference type="Proteomes" id="UP000007460">
    <property type="component" value="Chromosome"/>
</dbReference>